<sequence length="198" mass="21978">MARAMFDNFDDIRGDIVARLTRAVTDRNSPLHTPVVTTADANARVMVLRAFSAEDWTLRFHTDIRSPKCAMIGAGAPVGVLGYDRAAKLQLRLRGRGRIETDTALVQQAWAESTNYARRCYLGDGPGALSDAPTSGLPDWAEGIQPTDEQVMPARENFAVLLVELASLDWFILMHDGHVRAQFTRREGGDWQGRWVVP</sequence>
<name>A0ABU7GFF4_9SPHN</name>
<organism evidence="2 3">
    <name type="scientific">Altererythrobacter litoralis</name>
    <dbReference type="NCBI Taxonomy" id="3113904"/>
    <lineage>
        <taxon>Bacteria</taxon>
        <taxon>Pseudomonadati</taxon>
        <taxon>Pseudomonadota</taxon>
        <taxon>Alphaproteobacteria</taxon>
        <taxon>Sphingomonadales</taxon>
        <taxon>Erythrobacteraceae</taxon>
        <taxon>Altererythrobacter</taxon>
    </lineage>
</organism>
<keyword evidence="3" id="KW-1185">Reference proteome</keyword>
<evidence type="ECO:0000313" key="2">
    <source>
        <dbReference type="EMBL" id="MEE1877822.1"/>
    </source>
</evidence>
<protein>
    <submittedName>
        <fullName evidence="2">Flavin-binding protein</fullName>
    </submittedName>
</protein>
<comment type="caution">
    <text evidence="2">The sequence shown here is derived from an EMBL/GenBank/DDBJ whole genome shotgun (WGS) entry which is preliminary data.</text>
</comment>
<evidence type="ECO:0000259" key="1">
    <source>
        <dbReference type="Pfam" id="PF12766"/>
    </source>
</evidence>
<dbReference type="EMBL" id="JAZDQV010000008">
    <property type="protein sequence ID" value="MEE1877822.1"/>
    <property type="molecule type" value="Genomic_DNA"/>
</dbReference>
<evidence type="ECO:0000313" key="3">
    <source>
        <dbReference type="Proteomes" id="UP001343492"/>
    </source>
</evidence>
<accession>A0ABU7GFF4</accession>
<proteinExistence type="predicted"/>
<dbReference type="Pfam" id="PF12766">
    <property type="entry name" value="Pyridox_oxase_2"/>
    <property type="match status" value="1"/>
</dbReference>
<reference evidence="2 3" key="1">
    <citation type="submission" date="2024-01" db="EMBL/GenBank/DDBJ databases">
        <title>The genome sequence of Erythrobacteraceae sp. strain 1XM1-14.</title>
        <authorList>
            <person name="Liu Y."/>
        </authorList>
    </citation>
    <scope>NUCLEOTIDE SEQUENCE [LARGE SCALE GENOMIC DNA]</scope>
    <source>
        <strain evidence="2 3">1XM1-14</strain>
    </source>
</reference>
<dbReference type="InterPro" id="IPR012349">
    <property type="entry name" value="Split_barrel_FMN-bd"/>
</dbReference>
<dbReference type="Gene3D" id="2.30.110.10">
    <property type="entry name" value="Electron Transport, Fmn-binding Protein, Chain A"/>
    <property type="match status" value="1"/>
</dbReference>
<dbReference type="InterPro" id="IPR024624">
    <property type="entry name" value="Pyridox_Oxase_Alr4036_FMN-bd"/>
</dbReference>
<dbReference type="SUPFAM" id="SSF50475">
    <property type="entry name" value="FMN-binding split barrel"/>
    <property type="match status" value="1"/>
</dbReference>
<dbReference type="Proteomes" id="UP001343492">
    <property type="component" value="Unassembled WGS sequence"/>
</dbReference>
<feature type="domain" description="Pyridoxamine 5'-phosphate oxidase Alr4036 family FMN-binding" evidence="1">
    <location>
        <begin position="41"/>
        <end position="99"/>
    </location>
</feature>
<gene>
    <name evidence="2" type="ORF">VRS74_09010</name>
</gene>